<accession>A0AAJ0F6G8</accession>
<feature type="domain" description="Acyl-CoA thioesterase-like N-terminal HotDog" evidence="1">
    <location>
        <begin position="30"/>
        <end position="104"/>
    </location>
</feature>
<dbReference type="Proteomes" id="UP001239445">
    <property type="component" value="Unassembled WGS sequence"/>
</dbReference>
<dbReference type="Gene3D" id="2.40.160.210">
    <property type="entry name" value="Acyl-CoA thioesterase, double hotdog domain"/>
    <property type="match status" value="1"/>
</dbReference>
<dbReference type="InterPro" id="IPR052389">
    <property type="entry name" value="Sec_Metab_Biosynth-Assoc"/>
</dbReference>
<evidence type="ECO:0000259" key="2">
    <source>
        <dbReference type="Pfam" id="PF20789"/>
    </source>
</evidence>
<name>A0AAJ0F6G8_9PEZI</name>
<dbReference type="Pfam" id="PF13622">
    <property type="entry name" value="4HBT_3"/>
    <property type="match status" value="1"/>
</dbReference>
<feature type="domain" description="Acyl-CoA thioesterase-like C-terminal" evidence="2">
    <location>
        <begin position="172"/>
        <end position="303"/>
    </location>
</feature>
<reference evidence="3" key="1">
    <citation type="submission" date="2023-06" db="EMBL/GenBank/DDBJ databases">
        <title>Genome-scale phylogeny and comparative genomics of the fungal order Sordariales.</title>
        <authorList>
            <consortium name="Lawrence Berkeley National Laboratory"/>
            <person name="Hensen N."/>
            <person name="Bonometti L."/>
            <person name="Westerberg I."/>
            <person name="Brannstrom I.O."/>
            <person name="Guillou S."/>
            <person name="Cros-Aarteil S."/>
            <person name="Calhoun S."/>
            <person name="Haridas S."/>
            <person name="Kuo A."/>
            <person name="Mondo S."/>
            <person name="Pangilinan J."/>
            <person name="Riley R."/>
            <person name="Labutti K."/>
            <person name="Andreopoulos B."/>
            <person name="Lipzen A."/>
            <person name="Chen C."/>
            <person name="Yanf M."/>
            <person name="Daum C."/>
            <person name="Ng V."/>
            <person name="Clum A."/>
            <person name="Steindorff A."/>
            <person name="Ohm R."/>
            <person name="Martin F."/>
            <person name="Silar P."/>
            <person name="Natvig D."/>
            <person name="Lalanne C."/>
            <person name="Gautier V."/>
            <person name="Ament-Velasquez S.L."/>
            <person name="Kruys A."/>
            <person name="Hutchinson M.I."/>
            <person name="Powell A.J."/>
            <person name="Barry K."/>
            <person name="Miller A.N."/>
            <person name="Grigoriev I.V."/>
            <person name="Debuchy R."/>
            <person name="Gladieux P."/>
            <person name="Thoren M.H."/>
            <person name="Johannesson H."/>
        </authorList>
    </citation>
    <scope>NUCLEOTIDE SEQUENCE</scope>
    <source>
        <strain evidence="3">PSN4</strain>
    </source>
</reference>
<dbReference type="InterPro" id="IPR042171">
    <property type="entry name" value="Acyl-CoA_hotdog"/>
</dbReference>
<dbReference type="InterPro" id="IPR049450">
    <property type="entry name" value="ACOT8-like_C"/>
</dbReference>
<gene>
    <name evidence="3" type="ORF">QBC47DRAFT_394714</name>
</gene>
<keyword evidence="4" id="KW-1185">Reference proteome</keyword>
<dbReference type="PANTHER" id="PTHR38110:SF1">
    <property type="entry name" value="THIOESTERASE DOMAIN-CONTAINING PROTEIN"/>
    <property type="match status" value="1"/>
</dbReference>
<dbReference type="PANTHER" id="PTHR38110">
    <property type="entry name" value="CHROMOSOME 23, WHOLE GENOME SHOTGUN SEQUENCE"/>
    <property type="match status" value="1"/>
</dbReference>
<dbReference type="InterPro" id="IPR049449">
    <property type="entry name" value="TesB_ACOT8-like_N"/>
</dbReference>
<protein>
    <submittedName>
        <fullName evidence="3">Thioesterase-like superfamily-domain-containing protein</fullName>
    </submittedName>
</protein>
<dbReference type="SUPFAM" id="SSF54637">
    <property type="entry name" value="Thioesterase/thiol ester dehydrase-isomerase"/>
    <property type="match status" value="2"/>
</dbReference>
<sequence length="317" mass="34778">MAKTKLIPFSEATQVTPLGDGFYRVNLSPTFRIGSVPNGGYVAACMVRAASTHMSPKNQPHAMTAHFAFLARTEPGPAIIAVEIVKPGRTLSTVHVTLYQGGGALLDSSPWITGDSRKAIAGYFTMADVTREQGLSISSAHVPIVSPPPPRPDFAALIREGGDEHWTAWVPPPRLVRIDVLANTRVFGPRVPTLPPNMADVWMCLSSGEKFDTAALAFVVDSMPITIESYRTAPKTEFPPDGVFWYPTVVMNMDLKKALPAEGEEWLRLRLQTKQIRNGRLDLEVLVYDAQGDLVMLANHVNLILGFERNTPKKNHL</sequence>
<organism evidence="3 4">
    <name type="scientific">Echria macrotheca</name>
    <dbReference type="NCBI Taxonomy" id="438768"/>
    <lineage>
        <taxon>Eukaryota</taxon>
        <taxon>Fungi</taxon>
        <taxon>Dikarya</taxon>
        <taxon>Ascomycota</taxon>
        <taxon>Pezizomycotina</taxon>
        <taxon>Sordariomycetes</taxon>
        <taxon>Sordariomycetidae</taxon>
        <taxon>Sordariales</taxon>
        <taxon>Schizotheciaceae</taxon>
        <taxon>Echria</taxon>
    </lineage>
</organism>
<dbReference type="Pfam" id="PF20789">
    <property type="entry name" value="4HBT_3C"/>
    <property type="match status" value="1"/>
</dbReference>
<evidence type="ECO:0000259" key="1">
    <source>
        <dbReference type="Pfam" id="PF13622"/>
    </source>
</evidence>
<evidence type="ECO:0000313" key="4">
    <source>
        <dbReference type="Proteomes" id="UP001239445"/>
    </source>
</evidence>
<comment type="caution">
    <text evidence="3">The sequence shown here is derived from an EMBL/GenBank/DDBJ whole genome shotgun (WGS) entry which is preliminary data.</text>
</comment>
<dbReference type="AlphaFoldDB" id="A0AAJ0F6G8"/>
<dbReference type="InterPro" id="IPR029069">
    <property type="entry name" value="HotDog_dom_sf"/>
</dbReference>
<proteinExistence type="predicted"/>
<evidence type="ECO:0000313" key="3">
    <source>
        <dbReference type="EMBL" id="KAK1750165.1"/>
    </source>
</evidence>
<dbReference type="EMBL" id="MU839849">
    <property type="protein sequence ID" value="KAK1750165.1"/>
    <property type="molecule type" value="Genomic_DNA"/>
</dbReference>